<evidence type="ECO:0000313" key="5">
    <source>
        <dbReference type="Proteomes" id="UP001203761"/>
    </source>
</evidence>
<dbReference type="Gene3D" id="3.40.50.300">
    <property type="entry name" value="P-loop containing nucleotide triphosphate hydrolases"/>
    <property type="match status" value="1"/>
</dbReference>
<protein>
    <submittedName>
        <fullName evidence="4">DEAD/DEAH box helicase</fullName>
    </submittedName>
</protein>
<dbReference type="InterPro" id="IPR000330">
    <property type="entry name" value="SNF2_N"/>
</dbReference>
<evidence type="ECO:0000256" key="2">
    <source>
        <dbReference type="SAM" id="MobiDB-lite"/>
    </source>
</evidence>
<dbReference type="Gene3D" id="3.40.50.10810">
    <property type="entry name" value="Tandem AAA-ATPase domain"/>
    <property type="match status" value="1"/>
</dbReference>
<keyword evidence="5" id="KW-1185">Reference proteome</keyword>
<dbReference type="Proteomes" id="UP001203761">
    <property type="component" value="Unassembled WGS sequence"/>
</dbReference>
<reference evidence="4" key="1">
    <citation type="submission" date="2022-02" db="EMBL/GenBank/DDBJ databases">
        <authorList>
            <person name="Lee M."/>
            <person name="Kim S.-J."/>
            <person name="Jung M.-Y."/>
        </authorList>
    </citation>
    <scope>NUCLEOTIDE SEQUENCE</scope>
    <source>
        <strain evidence="4">JHP9</strain>
    </source>
</reference>
<evidence type="ECO:0000259" key="3">
    <source>
        <dbReference type="PROSITE" id="PS51192"/>
    </source>
</evidence>
<gene>
    <name evidence="4" type="ORF">Bequi_09925</name>
</gene>
<feature type="domain" description="Helicase ATP-binding" evidence="3">
    <location>
        <begin position="347"/>
        <end position="514"/>
    </location>
</feature>
<dbReference type="InterPro" id="IPR027417">
    <property type="entry name" value="P-loop_NTPase"/>
</dbReference>
<dbReference type="SUPFAM" id="SSF52540">
    <property type="entry name" value="P-loop containing nucleoside triphosphate hydrolases"/>
    <property type="match status" value="2"/>
</dbReference>
<dbReference type="PROSITE" id="PS51192">
    <property type="entry name" value="HELICASE_ATP_BIND_1"/>
    <property type="match status" value="1"/>
</dbReference>
<dbReference type="SMART" id="SM00487">
    <property type="entry name" value="DEXDc"/>
    <property type="match status" value="1"/>
</dbReference>
<comment type="caution">
    <text evidence="4">The sequence shown here is derived from an EMBL/GenBank/DDBJ whole genome shotgun (WGS) entry which is preliminary data.</text>
</comment>
<dbReference type="Pfam" id="PF00176">
    <property type="entry name" value="SNF2-rel_dom"/>
    <property type="match status" value="1"/>
</dbReference>
<dbReference type="PANTHER" id="PTHR45766:SF6">
    <property type="entry name" value="SWI_SNF-RELATED MATRIX-ASSOCIATED ACTIN-DEPENDENT REGULATOR OF CHROMATIN SUBFAMILY A-LIKE PROTEIN 1"/>
    <property type="match status" value="1"/>
</dbReference>
<name>A0ABT0R1D0_9MICO</name>
<dbReference type="CDD" id="cd18793">
    <property type="entry name" value="SF2_C_SNF"/>
    <property type="match status" value="1"/>
</dbReference>
<evidence type="ECO:0000256" key="1">
    <source>
        <dbReference type="ARBA" id="ARBA00022801"/>
    </source>
</evidence>
<keyword evidence="4" id="KW-0347">Helicase</keyword>
<keyword evidence="4" id="KW-0067">ATP-binding</keyword>
<accession>A0ABT0R1D0</accession>
<organism evidence="4 5">
    <name type="scientific">Brachybacterium equifaecis</name>
    <dbReference type="NCBI Taxonomy" id="2910770"/>
    <lineage>
        <taxon>Bacteria</taxon>
        <taxon>Bacillati</taxon>
        <taxon>Actinomycetota</taxon>
        <taxon>Actinomycetes</taxon>
        <taxon>Micrococcales</taxon>
        <taxon>Dermabacteraceae</taxon>
        <taxon>Brachybacterium</taxon>
    </lineage>
</organism>
<evidence type="ECO:0000313" key="4">
    <source>
        <dbReference type="EMBL" id="MCL6423701.1"/>
    </source>
</evidence>
<dbReference type="EMBL" id="JAKNCJ010000004">
    <property type="protein sequence ID" value="MCL6423701.1"/>
    <property type="molecule type" value="Genomic_DNA"/>
</dbReference>
<dbReference type="InterPro" id="IPR014001">
    <property type="entry name" value="Helicase_ATP-bd"/>
</dbReference>
<feature type="compositionally biased region" description="Pro residues" evidence="2">
    <location>
        <begin position="64"/>
        <end position="74"/>
    </location>
</feature>
<keyword evidence="1" id="KW-0378">Hydrolase</keyword>
<dbReference type="PANTHER" id="PTHR45766">
    <property type="entry name" value="DNA ANNEALING HELICASE AND ENDONUCLEASE ZRANB3 FAMILY MEMBER"/>
    <property type="match status" value="1"/>
</dbReference>
<sequence>MSIPSGAQAPLFWPGVDGPGLQELPSAALDDPWGSAHPHIPVPAHALSPAPAPDAAAPFSPATATPPAPNPFPQGPAAQTLPPAPPVQASVSTSLIGPQGAGRPLYQASPIPVRPITERDAHLAPIAVLTGTRRQPSISFVAFPGADQKASQMIARLGRTARTDSMTLYHHPIHGSIRGSIRATSVPPELLRLCIIDTWTAAAATDLAGITDLASLLHPMVCADPSDPSQVTIWPRLGDHEKLTKRLPPGASWVRGAGYWTAPLDGVLDREGQPRPGFILEDVSILERARQRRASGAFDPERALLIGSVGNALTIEDVQAGYDRIAAEIGDLPEWFGMNPYGYQRTAALAMAASHGLLADEPGTGKSVMGLAASAILAPERILIASPGVGVTHWVRETRRTNLPEHMGEGADVVRIISGRKQPPIPLRGVVVVTPSLLRSRPQLFEELKAWQPQVLIYDEAHGAKTWESKTSVTMRDLARSVRDAGGRAFALTGTPLSQSPAEAASLLDIVGCLDSVFGGYTAFMETFCRRDNFGKWVPRKSETERLARMLNDYCWIRRTKAQVQKDMPPKVRSALIVDVDPKGIVEAHRATDEKVDALLDAFARKNNGRIPEGDELEKLARANISLVSNLREAAGIAKVPAACDELIQWAESTERSDDGTWDRPLIAWVHHHSVMDAMLKALAAKRVSVGVIRGGDGPDTIGETAQAFQDGRWPIMLCAIRAAGVAVTLTRSSDELFIETDWDNSIVSQAESRAHRNGQTRPVLIRTMIAPGTVDLHMQAVLRKKAELLLEITPSADVDVAVIGEDEDIEGNTPEISRIKDLQGVVMALIQERIAMRARRRR</sequence>
<dbReference type="InterPro" id="IPR038718">
    <property type="entry name" value="SNF2-like_sf"/>
</dbReference>
<dbReference type="GO" id="GO:0004386">
    <property type="term" value="F:helicase activity"/>
    <property type="evidence" value="ECO:0007669"/>
    <property type="project" value="UniProtKB-KW"/>
</dbReference>
<dbReference type="RefSeq" id="WP_249737775.1">
    <property type="nucleotide sequence ID" value="NZ_JAKNCJ010000004.1"/>
</dbReference>
<dbReference type="InterPro" id="IPR049730">
    <property type="entry name" value="SNF2/RAD54-like_C"/>
</dbReference>
<feature type="region of interest" description="Disordered" evidence="2">
    <location>
        <begin position="1"/>
        <end position="103"/>
    </location>
</feature>
<feature type="compositionally biased region" description="Low complexity" evidence="2">
    <location>
        <begin position="42"/>
        <end position="63"/>
    </location>
</feature>
<proteinExistence type="predicted"/>
<keyword evidence="4" id="KW-0547">Nucleotide-binding</keyword>